<proteinExistence type="predicted"/>
<name>Q6ZE24_ORYSJ</name>
<dbReference type="Proteomes" id="UP000000763">
    <property type="component" value="Chromosome 7"/>
</dbReference>
<feature type="compositionally biased region" description="Basic and acidic residues" evidence="1">
    <location>
        <begin position="36"/>
        <end position="46"/>
    </location>
</feature>
<accession>Q6ZE24</accession>
<organism evidence="2 3">
    <name type="scientific">Oryza sativa subsp. japonica</name>
    <name type="common">Rice</name>
    <dbReference type="NCBI Taxonomy" id="39947"/>
    <lineage>
        <taxon>Eukaryota</taxon>
        <taxon>Viridiplantae</taxon>
        <taxon>Streptophyta</taxon>
        <taxon>Embryophyta</taxon>
        <taxon>Tracheophyta</taxon>
        <taxon>Spermatophyta</taxon>
        <taxon>Magnoliopsida</taxon>
        <taxon>Liliopsida</taxon>
        <taxon>Poales</taxon>
        <taxon>Poaceae</taxon>
        <taxon>BOP clade</taxon>
        <taxon>Oryzoideae</taxon>
        <taxon>Oryzeae</taxon>
        <taxon>Oryzinae</taxon>
        <taxon>Oryza</taxon>
        <taxon>Oryza sativa</taxon>
    </lineage>
</organism>
<gene>
    <name evidence="2" type="primary">P0495H05.20</name>
</gene>
<protein>
    <submittedName>
        <fullName evidence="2">Uncharacterized protein</fullName>
    </submittedName>
</protein>
<evidence type="ECO:0000313" key="2">
    <source>
        <dbReference type="EMBL" id="BAC83470.1"/>
    </source>
</evidence>
<dbReference type="EMBL" id="AP004314">
    <property type="protein sequence ID" value="BAC83470.1"/>
    <property type="molecule type" value="Genomic_DNA"/>
</dbReference>
<evidence type="ECO:0000256" key="1">
    <source>
        <dbReference type="SAM" id="MobiDB-lite"/>
    </source>
</evidence>
<sequence length="152" mass="17154">MDASIDGSFGDGEPREEATTAPARVREAGPTAQARGRREPARKEEAEAVTGVQKEGGGGAGRWCRQGERSRCRRTEQGRRQSRQWSSSGDEEWRRIRWEMGMRAAGVLSPSCRRRLALSLPRHNLGSRRRHLAFSLREERRCSQGQKGPRKN</sequence>
<evidence type="ECO:0000313" key="3">
    <source>
        <dbReference type="Proteomes" id="UP000000763"/>
    </source>
</evidence>
<reference evidence="3" key="1">
    <citation type="journal article" date="2005" name="Nature">
        <title>The map-based sequence of the rice genome.</title>
        <authorList>
            <consortium name="International rice genome sequencing project (IRGSP)"/>
            <person name="Matsumoto T."/>
            <person name="Wu J."/>
            <person name="Kanamori H."/>
            <person name="Katayose Y."/>
            <person name="Fujisawa M."/>
            <person name="Namiki N."/>
            <person name="Mizuno H."/>
            <person name="Yamamoto K."/>
            <person name="Antonio B.A."/>
            <person name="Baba T."/>
            <person name="Sakata K."/>
            <person name="Nagamura Y."/>
            <person name="Aoki H."/>
            <person name="Arikawa K."/>
            <person name="Arita K."/>
            <person name="Bito T."/>
            <person name="Chiden Y."/>
            <person name="Fujitsuka N."/>
            <person name="Fukunaka R."/>
            <person name="Hamada M."/>
            <person name="Harada C."/>
            <person name="Hayashi A."/>
            <person name="Hijishita S."/>
            <person name="Honda M."/>
            <person name="Hosokawa S."/>
            <person name="Ichikawa Y."/>
            <person name="Idonuma A."/>
            <person name="Iijima M."/>
            <person name="Ikeda M."/>
            <person name="Ikeno M."/>
            <person name="Ito K."/>
            <person name="Ito S."/>
            <person name="Ito T."/>
            <person name="Ito Y."/>
            <person name="Ito Y."/>
            <person name="Iwabuchi A."/>
            <person name="Kamiya K."/>
            <person name="Karasawa W."/>
            <person name="Kurita K."/>
            <person name="Katagiri S."/>
            <person name="Kikuta A."/>
            <person name="Kobayashi H."/>
            <person name="Kobayashi N."/>
            <person name="Machita K."/>
            <person name="Maehara T."/>
            <person name="Masukawa M."/>
            <person name="Mizubayashi T."/>
            <person name="Mukai Y."/>
            <person name="Nagasaki H."/>
            <person name="Nagata Y."/>
            <person name="Naito S."/>
            <person name="Nakashima M."/>
            <person name="Nakama Y."/>
            <person name="Nakamichi Y."/>
            <person name="Nakamura M."/>
            <person name="Meguro A."/>
            <person name="Negishi M."/>
            <person name="Ohta I."/>
            <person name="Ohta T."/>
            <person name="Okamoto M."/>
            <person name="Ono N."/>
            <person name="Saji S."/>
            <person name="Sakaguchi M."/>
            <person name="Sakai K."/>
            <person name="Shibata M."/>
            <person name="Shimokawa T."/>
            <person name="Song J."/>
            <person name="Takazaki Y."/>
            <person name="Terasawa K."/>
            <person name="Tsugane M."/>
            <person name="Tsuji K."/>
            <person name="Ueda S."/>
            <person name="Waki K."/>
            <person name="Yamagata H."/>
            <person name="Yamamoto M."/>
            <person name="Yamamoto S."/>
            <person name="Yamane H."/>
            <person name="Yoshiki S."/>
            <person name="Yoshihara R."/>
            <person name="Yukawa K."/>
            <person name="Zhong H."/>
            <person name="Yano M."/>
            <person name="Yuan Q."/>
            <person name="Ouyang S."/>
            <person name="Liu J."/>
            <person name="Jones K.M."/>
            <person name="Gansberger K."/>
            <person name="Moffat K."/>
            <person name="Hill J."/>
            <person name="Bera J."/>
            <person name="Fadrosh D."/>
            <person name="Jin S."/>
            <person name="Johri S."/>
            <person name="Kim M."/>
            <person name="Overton L."/>
            <person name="Reardon M."/>
            <person name="Tsitrin T."/>
            <person name="Vuong H."/>
            <person name="Weaver B."/>
            <person name="Ciecko A."/>
            <person name="Tallon L."/>
            <person name="Jackson J."/>
            <person name="Pai G."/>
            <person name="Aken S.V."/>
            <person name="Utterback T."/>
            <person name="Reidmuller S."/>
            <person name="Feldblyum T."/>
            <person name="Hsiao J."/>
            <person name="Zismann V."/>
            <person name="Iobst S."/>
            <person name="de Vazeille A.R."/>
            <person name="Buell C.R."/>
            <person name="Ying K."/>
            <person name="Li Y."/>
            <person name="Lu T."/>
            <person name="Huang Y."/>
            <person name="Zhao Q."/>
            <person name="Feng Q."/>
            <person name="Zhang L."/>
            <person name="Zhu J."/>
            <person name="Weng Q."/>
            <person name="Mu J."/>
            <person name="Lu Y."/>
            <person name="Fan D."/>
            <person name="Liu Y."/>
            <person name="Guan J."/>
            <person name="Zhang Y."/>
            <person name="Yu S."/>
            <person name="Liu X."/>
            <person name="Zhang Y."/>
            <person name="Hong G."/>
            <person name="Han B."/>
            <person name="Choisne N."/>
            <person name="Demange N."/>
            <person name="Orjeda G."/>
            <person name="Samain S."/>
            <person name="Cattolico L."/>
            <person name="Pelletier E."/>
            <person name="Couloux A."/>
            <person name="Segurens B."/>
            <person name="Wincker P."/>
            <person name="D'Hont A."/>
            <person name="Scarpelli C."/>
            <person name="Weissenbach J."/>
            <person name="Salanoubat M."/>
            <person name="Quetier F."/>
            <person name="Yu Y."/>
            <person name="Kim H.R."/>
            <person name="Rambo T."/>
            <person name="Currie J."/>
            <person name="Collura K."/>
            <person name="Luo M."/>
            <person name="Yang T."/>
            <person name="Ammiraju J.S.S."/>
            <person name="Engler F."/>
            <person name="Soderlund C."/>
            <person name="Wing R.A."/>
            <person name="Palmer L.E."/>
            <person name="de la Bastide M."/>
            <person name="Spiegel L."/>
            <person name="Nascimento L."/>
            <person name="Zutavern T."/>
            <person name="O'Shaughnessy A."/>
            <person name="Dike S."/>
            <person name="Dedhia N."/>
            <person name="Preston R."/>
            <person name="Balija V."/>
            <person name="McCombie W.R."/>
            <person name="Chow T."/>
            <person name="Chen H."/>
            <person name="Chung M."/>
            <person name="Chen C."/>
            <person name="Shaw J."/>
            <person name="Wu H."/>
            <person name="Hsiao K."/>
            <person name="Chao Y."/>
            <person name="Chu M."/>
            <person name="Cheng C."/>
            <person name="Hour A."/>
            <person name="Lee P."/>
            <person name="Lin S."/>
            <person name="Lin Y."/>
            <person name="Liou J."/>
            <person name="Liu S."/>
            <person name="Hsing Y."/>
            <person name="Raghuvanshi S."/>
            <person name="Mohanty A."/>
            <person name="Bharti A.K."/>
            <person name="Gaur A."/>
            <person name="Gupta V."/>
            <person name="Kumar D."/>
            <person name="Ravi V."/>
            <person name="Vij S."/>
            <person name="Kapur A."/>
            <person name="Khurana P."/>
            <person name="Khurana P."/>
            <person name="Khurana J.P."/>
            <person name="Tyagi A.K."/>
            <person name="Gaikwad K."/>
            <person name="Singh A."/>
            <person name="Dalal V."/>
            <person name="Srivastava S."/>
            <person name="Dixit A."/>
            <person name="Pal A.K."/>
            <person name="Ghazi I.A."/>
            <person name="Yadav M."/>
            <person name="Pandit A."/>
            <person name="Bhargava A."/>
            <person name="Sureshbabu K."/>
            <person name="Batra K."/>
            <person name="Sharma T.R."/>
            <person name="Mohapatra T."/>
            <person name="Singh N.K."/>
            <person name="Messing J."/>
            <person name="Nelson A.B."/>
            <person name="Fuks G."/>
            <person name="Kavchok S."/>
            <person name="Keizer G."/>
            <person name="Linton E."/>
            <person name="Llaca V."/>
            <person name="Song R."/>
            <person name="Tanyolac B."/>
            <person name="Young S."/>
            <person name="Ho-Il K."/>
            <person name="Hahn J.H."/>
            <person name="Sangsakoo G."/>
            <person name="Vanavichit A."/>
            <person name="de Mattos Luiz.A.T."/>
            <person name="Zimmer P.D."/>
            <person name="Malone G."/>
            <person name="Dellagostin O."/>
            <person name="de Oliveira A.C."/>
            <person name="Bevan M."/>
            <person name="Bancroft I."/>
            <person name="Minx P."/>
            <person name="Cordum H."/>
            <person name="Wilson R."/>
            <person name="Cheng Z."/>
            <person name="Jin W."/>
            <person name="Jiang J."/>
            <person name="Leong S.A."/>
            <person name="Iwama H."/>
            <person name="Gojobori T."/>
            <person name="Itoh T."/>
            <person name="Niimura Y."/>
            <person name="Fujii Y."/>
            <person name="Habara T."/>
            <person name="Sakai H."/>
            <person name="Sato Y."/>
            <person name="Wilson G."/>
            <person name="Kumar K."/>
            <person name="McCouch S."/>
            <person name="Juretic N."/>
            <person name="Hoen D."/>
            <person name="Wright S."/>
            <person name="Bruskiewich R."/>
            <person name="Bureau T."/>
            <person name="Miyao A."/>
            <person name="Hirochika H."/>
            <person name="Nishikawa T."/>
            <person name="Kadowaki K."/>
            <person name="Sugiura M."/>
            <person name="Burr B."/>
            <person name="Sasaki T."/>
        </authorList>
    </citation>
    <scope>NUCLEOTIDE SEQUENCE [LARGE SCALE GENOMIC DNA]</scope>
    <source>
        <strain evidence="3">cv. Nipponbare</strain>
    </source>
</reference>
<feature type="compositionally biased region" description="Basic and acidic residues" evidence="1">
    <location>
        <begin position="65"/>
        <end position="79"/>
    </location>
</feature>
<reference evidence="3" key="2">
    <citation type="journal article" date="2008" name="Nucleic Acids Res.">
        <title>The rice annotation project database (RAP-DB): 2008 update.</title>
        <authorList>
            <consortium name="The rice annotation project (RAP)"/>
        </authorList>
    </citation>
    <scope>GENOME REANNOTATION</scope>
    <source>
        <strain evidence="3">cv. Nipponbare</strain>
    </source>
</reference>
<feature type="region of interest" description="Disordered" evidence="1">
    <location>
        <begin position="1"/>
        <end position="93"/>
    </location>
</feature>
<dbReference type="AlphaFoldDB" id="Q6ZE24"/>